<dbReference type="GO" id="GO:0043565">
    <property type="term" value="F:sequence-specific DNA binding"/>
    <property type="evidence" value="ECO:0007669"/>
    <property type="project" value="InterPro"/>
</dbReference>
<dbReference type="Gene3D" id="1.10.8.60">
    <property type="match status" value="1"/>
</dbReference>
<dbReference type="PRINTS" id="PR01590">
    <property type="entry name" value="HTHFIS"/>
</dbReference>
<evidence type="ECO:0000313" key="6">
    <source>
        <dbReference type="EMBL" id="VVE50336.1"/>
    </source>
</evidence>
<dbReference type="PANTHER" id="PTHR32071">
    <property type="entry name" value="TRANSCRIPTIONAL REGULATORY PROTEIN"/>
    <property type="match status" value="1"/>
</dbReference>
<dbReference type="Gene3D" id="1.10.10.60">
    <property type="entry name" value="Homeodomain-like"/>
    <property type="match status" value="1"/>
</dbReference>
<name>A0A5E4YNG2_9BURK</name>
<dbReference type="FunFam" id="3.40.50.300:FF:000006">
    <property type="entry name" value="DNA-binding transcriptional regulator NtrC"/>
    <property type="match status" value="1"/>
</dbReference>
<accession>A0A5E4YNG2</accession>
<dbReference type="InterPro" id="IPR002078">
    <property type="entry name" value="Sigma_54_int"/>
</dbReference>
<dbReference type="PROSITE" id="PS00675">
    <property type="entry name" value="SIGMA54_INTERACT_1"/>
    <property type="match status" value="1"/>
</dbReference>
<dbReference type="PROSITE" id="PS50045">
    <property type="entry name" value="SIGMA54_INTERACT_4"/>
    <property type="match status" value="1"/>
</dbReference>
<organism evidence="6 7">
    <name type="scientific">Pandoraea iniqua</name>
    <dbReference type="NCBI Taxonomy" id="2508288"/>
    <lineage>
        <taxon>Bacteria</taxon>
        <taxon>Pseudomonadati</taxon>
        <taxon>Pseudomonadota</taxon>
        <taxon>Betaproteobacteria</taxon>
        <taxon>Burkholderiales</taxon>
        <taxon>Burkholderiaceae</taxon>
        <taxon>Pandoraea</taxon>
    </lineage>
</organism>
<evidence type="ECO:0000256" key="4">
    <source>
        <dbReference type="ARBA" id="ARBA00023163"/>
    </source>
</evidence>
<gene>
    <name evidence="6" type="primary">acoR_3</name>
    <name evidence="6" type="ORF">PIN31115_04627</name>
</gene>
<dbReference type="SMART" id="SM00382">
    <property type="entry name" value="AAA"/>
    <property type="match status" value="1"/>
</dbReference>
<proteinExistence type="predicted"/>
<keyword evidence="1" id="KW-0547">Nucleotide-binding</keyword>
<dbReference type="Pfam" id="PF00158">
    <property type="entry name" value="Sigma54_activat"/>
    <property type="match status" value="1"/>
</dbReference>
<dbReference type="InterPro" id="IPR025943">
    <property type="entry name" value="Sigma_54_int_dom_ATP-bd_2"/>
</dbReference>
<dbReference type="InterPro" id="IPR027417">
    <property type="entry name" value="P-loop_NTPase"/>
</dbReference>
<dbReference type="Gene3D" id="3.40.50.300">
    <property type="entry name" value="P-loop containing nucleotide triphosphate hydrolases"/>
    <property type="match status" value="1"/>
</dbReference>
<dbReference type="Pfam" id="PF25601">
    <property type="entry name" value="AAA_lid_14"/>
    <property type="match status" value="1"/>
</dbReference>
<protein>
    <submittedName>
        <fullName evidence="6">Acetoin catabolism regulatory protein</fullName>
    </submittedName>
</protein>
<evidence type="ECO:0000256" key="1">
    <source>
        <dbReference type="ARBA" id="ARBA00022741"/>
    </source>
</evidence>
<dbReference type="PROSITE" id="PS00676">
    <property type="entry name" value="SIGMA54_INTERACT_2"/>
    <property type="match status" value="1"/>
</dbReference>
<evidence type="ECO:0000259" key="5">
    <source>
        <dbReference type="PROSITE" id="PS50045"/>
    </source>
</evidence>
<reference evidence="6 7" key="1">
    <citation type="submission" date="2019-08" db="EMBL/GenBank/DDBJ databases">
        <authorList>
            <person name="Peeters C."/>
        </authorList>
    </citation>
    <scope>NUCLEOTIDE SEQUENCE [LARGE SCALE GENOMIC DNA]</scope>
    <source>
        <strain evidence="6 7">LMG 31115</strain>
    </source>
</reference>
<dbReference type="PANTHER" id="PTHR32071:SF77">
    <property type="entry name" value="TRANSCRIPTIONAL REGULATORY PROTEIN"/>
    <property type="match status" value="1"/>
</dbReference>
<dbReference type="CDD" id="cd00009">
    <property type="entry name" value="AAA"/>
    <property type="match status" value="1"/>
</dbReference>
<dbReference type="SUPFAM" id="SSF52540">
    <property type="entry name" value="P-loop containing nucleoside triphosphate hydrolases"/>
    <property type="match status" value="1"/>
</dbReference>
<dbReference type="SUPFAM" id="SSF46689">
    <property type="entry name" value="Homeodomain-like"/>
    <property type="match status" value="1"/>
</dbReference>
<dbReference type="InterPro" id="IPR003593">
    <property type="entry name" value="AAA+_ATPase"/>
</dbReference>
<dbReference type="EMBL" id="CABPSI010000005">
    <property type="protein sequence ID" value="VVE50336.1"/>
    <property type="molecule type" value="Genomic_DNA"/>
</dbReference>
<keyword evidence="4" id="KW-0804">Transcription</keyword>
<evidence type="ECO:0000313" key="7">
    <source>
        <dbReference type="Proteomes" id="UP000333828"/>
    </source>
</evidence>
<keyword evidence="7" id="KW-1185">Reference proteome</keyword>
<dbReference type="GO" id="GO:0006355">
    <property type="term" value="P:regulation of DNA-templated transcription"/>
    <property type="evidence" value="ECO:0007669"/>
    <property type="project" value="InterPro"/>
</dbReference>
<dbReference type="AlphaFoldDB" id="A0A5E4YNG2"/>
<dbReference type="InterPro" id="IPR058031">
    <property type="entry name" value="AAA_lid_NorR"/>
</dbReference>
<dbReference type="InterPro" id="IPR025662">
    <property type="entry name" value="Sigma_54_int_dom_ATP-bd_1"/>
</dbReference>
<evidence type="ECO:0000256" key="2">
    <source>
        <dbReference type="ARBA" id="ARBA00022840"/>
    </source>
</evidence>
<dbReference type="InterPro" id="IPR002197">
    <property type="entry name" value="HTH_Fis"/>
</dbReference>
<dbReference type="InterPro" id="IPR009057">
    <property type="entry name" value="Homeodomain-like_sf"/>
</dbReference>
<keyword evidence="3" id="KW-0805">Transcription regulation</keyword>
<dbReference type="Proteomes" id="UP000333828">
    <property type="component" value="Unassembled WGS sequence"/>
</dbReference>
<keyword evidence="2" id="KW-0067">ATP-binding</keyword>
<evidence type="ECO:0000256" key="3">
    <source>
        <dbReference type="ARBA" id="ARBA00023015"/>
    </source>
</evidence>
<sequence>MPAHLAVANAPARPVGSLGPLGNLSNLGTLGTVAPIAPVPAISPNSLAGASATFGNVAALVPLTHPATVPSPAAAAAQRQMRPDYLAIDDLSGTDARMRDLLARGKRFVDRGLPVLILGETGTGKEFLARALHAYSERRSQAFVAINTASIPEHLVESELFGYQRGAFSGALPGGMKGKLQQADGGTLFLDEIGDMAYALQTRLLRVLSEREVTPLGASRAIPVDVQLICATHQDLASAVAQGKFREDLYYRVAVGVLTLPTLHERDDKPELIARMLCDEWPGTRMDQALARVSAEAMARLLAYAWPGNLRQMRAALRYACAVMNGNVMRVEDLPPELTATAMAMASRHSAMSTHDAPLREAAVLPMPMVASQGASMSAVTRAGSAQGVSSNTPAFSATEHDAPRMQERERILQALAQHRWNISAAARTLGFCRASLYRKLKQLSIPHVRDCADALTSGHYA</sequence>
<dbReference type="Pfam" id="PF02954">
    <property type="entry name" value="HTH_8"/>
    <property type="match status" value="1"/>
</dbReference>
<feature type="domain" description="Sigma-54 factor interaction" evidence="5">
    <location>
        <begin position="91"/>
        <end position="322"/>
    </location>
</feature>
<dbReference type="GO" id="GO:0005524">
    <property type="term" value="F:ATP binding"/>
    <property type="evidence" value="ECO:0007669"/>
    <property type="project" value="UniProtKB-KW"/>
</dbReference>